<gene>
    <name evidence="2" type="ordered locus">SVEN_4435</name>
</gene>
<dbReference type="STRING" id="953739.SVEN_4435"/>
<dbReference type="EMBL" id="FR845719">
    <property type="protein sequence ID" value="CCA57721.1"/>
    <property type="molecule type" value="Genomic_DNA"/>
</dbReference>
<organism evidence="2 3">
    <name type="scientific">Streptomyces venezuelae (strain ATCC 10712 / CBS 650.69 / DSM 40230 / JCM 4526 / NBRC 13096 / PD 04745)</name>
    <dbReference type="NCBI Taxonomy" id="953739"/>
    <lineage>
        <taxon>Bacteria</taxon>
        <taxon>Bacillati</taxon>
        <taxon>Actinomycetota</taxon>
        <taxon>Actinomycetes</taxon>
        <taxon>Kitasatosporales</taxon>
        <taxon>Streptomycetaceae</taxon>
        <taxon>Streptomyces</taxon>
    </lineage>
</organism>
<dbReference type="Proteomes" id="UP000006854">
    <property type="component" value="Chromosome"/>
</dbReference>
<keyword evidence="3" id="KW-1185">Reference proteome</keyword>
<proteinExistence type="predicted"/>
<feature type="transmembrane region" description="Helical" evidence="1">
    <location>
        <begin position="133"/>
        <end position="156"/>
    </location>
</feature>
<dbReference type="AlphaFoldDB" id="F2RJY7"/>
<dbReference type="GeneID" id="51864999"/>
<evidence type="ECO:0000313" key="3">
    <source>
        <dbReference type="Proteomes" id="UP000006854"/>
    </source>
</evidence>
<keyword evidence="1" id="KW-1133">Transmembrane helix</keyword>
<keyword evidence="1" id="KW-0472">Membrane</keyword>
<name>F2RJY7_STRVP</name>
<reference evidence="2 3" key="1">
    <citation type="journal article" date="2011" name="BMC Genomics">
        <title>Genome-wide analysis of the role of GlnR in Streptomyces venezuelae provides new insights into global nitrogen regulation in actinomycetes.</title>
        <authorList>
            <person name="Pullan S.T."/>
            <person name="Bibb M.J."/>
            <person name="Merrick M."/>
        </authorList>
    </citation>
    <scope>NUCLEOTIDE SEQUENCE [LARGE SCALE GENOMIC DNA]</scope>
    <source>
        <strain evidence="3">ATCC 10712 / CBS 650.69 / DSM 40230 / JCM 4526 / NBRC 13096 / PD 04745</strain>
    </source>
</reference>
<dbReference type="PATRIC" id="fig|953739.5.peg.6938"/>
<dbReference type="RefSeq" id="WP_015035623.1">
    <property type="nucleotide sequence ID" value="NC_018750.1"/>
</dbReference>
<evidence type="ECO:0000256" key="1">
    <source>
        <dbReference type="SAM" id="Phobius"/>
    </source>
</evidence>
<dbReference type="eggNOG" id="ENOG503445M">
    <property type="taxonomic scope" value="Bacteria"/>
</dbReference>
<feature type="transmembrane region" description="Helical" evidence="1">
    <location>
        <begin position="46"/>
        <end position="67"/>
    </location>
</feature>
<evidence type="ECO:0000313" key="2">
    <source>
        <dbReference type="EMBL" id="CCA57721.1"/>
    </source>
</evidence>
<dbReference type="KEGG" id="sve:SVEN_4435"/>
<feature type="transmembrane region" description="Helical" evidence="1">
    <location>
        <begin position="79"/>
        <end position="102"/>
    </location>
</feature>
<keyword evidence="1" id="KW-0812">Transmembrane</keyword>
<protein>
    <submittedName>
        <fullName evidence="2">Uncharacterized protein</fullName>
    </submittedName>
</protein>
<sequence length="206" mass="22344">MSPRTPLPPPPPPAELQSWPDREARLADRALALDELGRRLLGGGRLAAFLLWFVLLQLGWGMIGVLVTSVGQPVLDPLLLMTGLVTALLGVGVLVPAVWLTVRSHRRDRTVRERLAQWAALDRHGPTDARLRAPVLSVCWLLLSFAMCGFGLWMGFAVPLGVSRDDGYGLVVYGMGVALILWITGLTGLSKAVGHYRLAVRLTGGR</sequence>
<accession>F2RJY7</accession>
<dbReference type="HOGENOM" id="CLU_092433_0_0_11"/>
<feature type="transmembrane region" description="Helical" evidence="1">
    <location>
        <begin position="168"/>
        <end position="189"/>
    </location>
</feature>